<organism evidence="1">
    <name type="scientific">Kuenenia stuttgartiensis</name>
    <dbReference type="NCBI Taxonomy" id="174633"/>
    <lineage>
        <taxon>Bacteria</taxon>
        <taxon>Pseudomonadati</taxon>
        <taxon>Planctomycetota</taxon>
        <taxon>Candidatus Brocadiia</taxon>
        <taxon>Candidatus Brocadiales</taxon>
        <taxon>Candidatus Brocadiaceae</taxon>
        <taxon>Candidatus Kuenenia</taxon>
    </lineage>
</organism>
<dbReference type="EMBL" id="CT573071">
    <property type="protein sequence ID" value="CAJ74623.1"/>
    <property type="molecule type" value="Genomic_DNA"/>
</dbReference>
<evidence type="ECO:0000313" key="1">
    <source>
        <dbReference type="EMBL" id="CAJ74623.1"/>
    </source>
</evidence>
<gene>
    <name evidence="2" type="ORF">KsCSTR_23550</name>
    <name evidence="1" type="ORF">kuste3860</name>
</gene>
<proteinExistence type="predicted"/>
<dbReference type="AlphaFoldDB" id="Q1Q3N3"/>
<reference evidence="1" key="1">
    <citation type="journal article" date="2006" name="Nature">
        <title>Deciphering the evolution and metabolism of an anammox bacterium from a community genome.</title>
        <authorList>
            <person name="Strous M."/>
            <person name="Pelletier E."/>
            <person name="Mangenot S."/>
            <person name="Rattei T."/>
            <person name="Lehner A."/>
            <person name="Taylor M.W."/>
            <person name="Horn M."/>
            <person name="Daims H."/>
            <person name="Bartol-Mavel D."/>
            <person name="Wincker P."/>
            <person name="Barbe V."/>
            <person name="Fonknechten N."/>
            <person name="Vallenet D."/>
            <person name="Segurens B."/>
            <person name="Schenowitz-Truong C."/>
            <person name="Medigue C."/>
            <person name="Collingro A."/>
            <person name="Snel B."/>
            <person name="Dutilh B.E."/>
            <person name="OpDenCamp H.J.M."/>
            <person name="vanDerDrift C."/>
            <person name="Cirpus I."/>
            <person name="vanDePas-Schoonen K.T."/>
            <person name="Harhangi H.R."/>
            <person name="vanNiftrik L."/>
            <person name="Schmid M."/>
            <person name="Keltjens J."/>
            <person name="vanDeVossenberg J."/>
            <person name="Kartal B."/>
            <person name="Meier H."/>
            <person name="Frishman D."/>
            <person name="Huynen M.A."/>
            <person name="Mewes H."/>
            <person name="Weissenbach J."/>
            <person name="Jetten M.S.M."/>
            <person name="Wagner M."/>
            <person name="LePaslier D."/>
        </authorList>
    </citation>
    <scope>NUCLEOTIDE SEQUENCE</scope>
</reference>
<reference evidence="1" key="2">
    <citation type="submission" date="2006-01" db="EMBL/GenBank/DDBJ databases">
        <authorList>
            <person name="Genoscope"/>
        </authorList>
    </citation>
    <scope>NUCLEOTIDE SEQUENCE</scope>
</reference>
<dbReference type="EMBL" id="CP049055">
    <property type="protein sequence ID" value="QII11734.1"/>
    <property type="molecule type" value="Genomic_DNA"/>
</dbReference>
<sequence>MGTSIFIFQKSKLLQKIRNAPSCHSVHMKRNLGAGQFMLHYRKGARGVIRKQTFCHAHYTI</sequence>
<accession>Q1Q3N3</accession>
<evidence type="ECO:0000313" key="3">
    <source>
        <dbReference type="Proteomes" id="UP000501926"/>
    </source>
</evidence>
<protein>
    <submittedName>
        <fullName evidence="1">Uncharacterized protein</fullName>
    </submittedName>
</protein>
<reference evidence="2 3" key="3">
    <citation type="submission" date="2020-02" db="EMBL/GenBank/DDBJ databases">
        <title>Newly sequenced genome of strain CSTR1 showed variability in Candidatus Kuenenia stuttgartiensis genomes.</title>
        <authorList>
            <person name="Ding C."/>
            <person name="Adrian L."/>
        </authorList>
    </citation>
    <scope>NUCLEOTIDE SEQUENCE [LARGE SCALE GENOMIC DNA]</scope>
    <source>
        <strain evidence="2 3">CSTR1</strain>
    </source>
</reference>
<name>Q1Q3N3_KUEST</name>
<dbReference type="Proteomes" id="UP000501926">
    <property type="component" value="Chromosome"/>
</dbReference>
<evidence type="ECO:0000313" key="2">
    <source>
        <dbReference type="EMBL" id="QII11734.1"/>
    </source>
</evidence>